<dbReference type="PROSITE" id="PS50297">
    <property type="entry name" value="ANK_REP_REGION"/>
    <property type="match status" value="1"/>
</dbReference>
<dbReference type="Pfam" id="PF13857">
    <property type="entry name" value="Ank_5"/>
    <property type="match status" value="1"/>
</dbReference>
<feature type="repeat" description="ANK" evidence="1">
    <location>
        <begin position="34"/>
        <end position="67"/>
    </location>
</feature>
<sequence length="217" mass="24492">MASPNLFLLAADNPSELITNLRKAPSLASIQDEHGYSLLHAAASYNHSDLLRRLVHEFGVDVNLRDEDGETALFFVETLECSKILFEELHADLGITNREGQTAAGKIVQEEEFPEVADYLKTKEFEYLPDRRQLHDTSQQQNFLPPPPEGLSVNYGVIAPDELGEVIDQRFRSKIEELATRQDFEAEGGQQALRQLVTEAIRGEIDDQERCVRQKQG</sequence>
<dbReference type="AlphaFoldDB" id="A0A383UT82"/>
<organism evidence="2 3">
    <name type="scientific">Blumeria hordei</name>
    <name type="common">Barley powdery mildew</name>
    <name type="synonym">Blumeria graminis f. sp. hordei</name>
    <dbReference type="NCBI Taxonomy" id="2867405"/>
    <lineage>
        <taxon>Eukaryota</taxon>
        <taxon>Fungi</taxon>
        <taxon>Dikarya</taxon>
        <taxon>Ascomycota</taxon>
        <taxon>Pezizomycotina</taxon>
        <taxon>Leotiomycetes</taxon>
        <taxon>Erysiphales</taxon>
        <taxon>Erysiphaceae</taxon>
        <taxon>Blumeria</taxon>
    </lineage>
</organism>
<keyword evidence="1" id="KW-0040">ANK repeat</keyword>
<proteinExistence type="predicted"/>
<dbReference type="InterPro" id="IPR036770">
    <property type="entry name" value="Ankyrin_rpt-contain_sf"/>
</dbReference>
<dbReference type="VEuPathDB" id="FungiDB:BLGHR1_13323"/>
<evidence type="ECO:0000256" key="1">
    <source>
        <dbReference type="PROSITE-ProRule" id="PRU00023"/>
    </source>
</evidence>
<name>A0A383UT82_BLUHO</name>
<evidence type="ECO:0000313" key="2">
    <source>
        <dbReference type="EMBL" id="SZF02540.1"/>
    </source>
</evidence>
<dbReference type="Proteomes" id="UP000275772">
    <property type="component" value="Unassembled WGS sequence"/>
</dbReference>
<dbReference type="EMBL" id="UNSH01000042">
    <property type="protein sequence ID" value="SZF02540.1"/>
    <property type="molecule type" value="Genomic_DNA"/>
</dbReference>
<dbReference type="PROSITE" id="PS50088">
    <property type="entry name" value="ANK_REPEAT"/>
    <property type="match status" value="1"/>
</dbReference>
<reference evidence="2 3" key="1">
    <citation type="submission" date="2017-11" db="EMBL/GenBank/DDBJ databases">
        <authorList>
            <person name="Kracher B."/>
        </authorList>
    </citation>
    <scope>NUCLEOTIDE SEQUENCE [LARGE SCALE GENOMIC DNA]</scope>
    <source>
        <strain evidence="2 3">RACE1</strain>
    </source>
</reference>
<accession>A0A383UT82</accession>
<protein>
    <submittedName>
        <fullName evidence="2">Uncharacterized protein</fullName>
    </submittedName>
</protein>
<gene>
    <name evidence="2" type="ORF">BLGHR1_13323</name>
</gene>
<dbReference type="SUPFAM" id="SSF48403">
    <property type="entry name" value="Ankyrin repeat"/>
    <property type="match status" value="1"/>
</dbReference>
<dbReference type="InterPro" id="IPR002110">
    <property type="entry name" value="Ankyrin_rpt"/>
</dbReference>
<evidence type="ECO:0000313" key="3">
    <source>
        <dbReference type="Proteomes" id="UP000275772"/>
    </source>
</evidence>
<dbReference type="Gene3D" id="1.25.40.20">
    <property type="entry name" value="Ankyrin repeat-containing domain"/>
    <property type="match status" value="1"/>
</dbReference>